<keyword evidence="3 5" id="KW-0687">Ribonucleoprotein</keyword>
<gene>
    <name evidence="5 6" type="primary">rpmF</name>
    <name evidence="6" type="ORF">C10C_0934</name>
</gene>
<dbReference type="HAMAP" id="MF_00340">
    <property type="entry name" value="Ribosomal_bL32"/>
    <property type="match status" value="1"/>
</dbReference>
<organism evidence="6 7">
    <name type="scientific">Chlamydia serpentis</name>
    <dbReference type="NCBI Taxonomy" id="1967782"/>
    <lineage>
        <taxon>Bacteria</taxon>
        <taxon>Pseudomonadati</taxon>
        <taxon>Chlamydiota</taxon>
        <taxon>Chlamydiia</taxon>
        <taxon>Chlamydiales</taxon>
        <taxon>Chlamydiaceae</taxon>
        <taxon>Chlamydia/Chlamydophila group</taxon>
        <taxon>Chlamydia</taxon>
    </lineage>
</organism>
<dbReference type="InterPro" id="IPR002677">
    <property type="entry name" value="Ribosomal_bL32"/>
</dbReference>
<dbReference type="RefSeq" id="WP_108897003.1">
    <property type="nucleotide sequence ID" value="NZ_LT993738.1"/>
</dbReference>
<keyword evidence="2 5" id="KW-0689">Ribosomal protein</keyword>
<dbReference type="PANTHER" id="PTHR35534">
    <property type="entry name" value="50S RIBOSOMAL PROTEIN L32"/>
    <property type="match status" value="1"/>
</dbReference>
<dbReference type="AlphaFoldDB" id="A0A2R8FCE7"/>
<dbReference type="GO" id="GO:0006412">
    <property type="term" value="P:translation"/>
    <property type="evidence" value="ECO:0007669"/>
    <property type="project" value="UniProtKB-UniRule"/>
</dbReference>
<dbReference type="GO" id="GO:0015934">
    <property type="term" value="C:large ribosomal subunit"/>
    <property type="evidence" value="ECO:0007669"/>
    <property type="project" value="InterPro"/>
</dbReference>
<evidence type="ECO:0000313" key="6">
    <source>
        <dbReference type="EMBL" id="SPN74068.1"/>
    </source>
</evidence>
<reference evidence="7" key="1">
    <citation type="submission" date="2017-11" db="EMBL/GenBank/DDBJ databases">
        <authorList>
            <person name="Seth-Smith MB H."/>
        </authorList>
    </citation>
    <scope>NUCLEOTIDE SEQUENCE [LARGE SCALE GENOMIC DNA]</scope>
</reference>
<evidence type="ECO:0000256" key="2">
    <source>
        <dbReference type="ARBA" id="ARBA00022980"/>
    </source>
</evidence>
<dbReference type="Pfam" id="PF01783">
    <property type="entry name" value="Ribosomal_L32p"/>
    <property type="match status" value="1"/>
</dbReference>
<evidence type="ECO:0000256" key="5">
    <source>
        <dbReference type="HAMAP-Rule" id="MF_00340"/>
    </source>
</evidence>
<proteinExistence type="inferred from homology"/>
<evidence type="ECO:0000256" key="1">
    <source>
        <dbReference type="ARBA" id="ARBA00008560"/>
    </source>
</evidence>
<evidence type="ECO:0000256" key="3">
    <source>
        <dbReference type="ARBA" id="ARBA00023274"/>
    </source>
</evidence>
<keyword evidence="7" id="KW-1185">Reference proteome</keyword>
<dbReference type="EMBL" id="LT993738">
    <property type="protein sequence ID" value="SPN74068.1"/>
    <property type="molecule type" value="Genomic_DNA"/>
</dbReference>
<dbReference type="OrthoDB" id="9812874at2"/>
<dbReference type="Proteomes" id="UP000244926">
    <property type="component" value="Chromosome I"/>
</dbReference>
<dbReference type="NCBIfam" id="TIGR01031">
    <property type="entry name" value="rpmF_bact"/>
    <property type="match status" value="1"/>
</dbReference>
<dbReference type="PANTHER" id="PTHR35534:SF1">
    <property type="entry name" value="LARGE RIBOSOMAL SUBUNIT PROTEIN BL32"/>
    <property type="match status" value="1"/>
</dbReference>
<dbReference type="SUPFAM" id="SSF57829">
    <property type="entry name" value="Zn-binding ribosomal proteins"/>
    <property type="match status" value="1"/>
</dbReference>
<comment type="similarity">
    <text evidence="1 5">Belongs to the bacterial ribosomal protein bL32 family.</text>
</comment>
<accession>A0A2R8FCE7</accession>
<name>A0A2R8FCE7_9CHLA</name>
<protein>
    <recommendedName>
        <fullName evidence="4 5">Large ribosomal subunit protein bL32</fullName>
    </recommendedName>
</protein>
<evidence type="ECO:0000256" key="4">
    <source>
        <dbReference type="ARBA" id="ARBA00035178"/>
    </source>
</evidence>
<evidence type="ECO:0000313" key="7">
    <source>
        <dbReference type="Proteomes" id="UP000244926"/>
    </source>
</evidence>
<dbReference type="InterPro" id="IPR044957">
    <property type="entry name" value="Ribosomal_bL32_bact"/>
</dbReference>
<sequence length="60" mass="6727">MAVPRNRHSNARKNIRRSHDAKRIRCAAKCSNCKHAVLSHTICASCGFYNGKAVMTVEKK</sequence>
<dbReference type="GO" id="GO:0003735">
    <property type="term" value="F:structural constituent of ribosome"/>
    <property type="evidence" value="ECO:0007669"/>
    <property type="project" value="InterPro"/>
</dbReference>
<dbReference type="KEGG" id="csee:C10C_0934"/>
<dbReference type="InterPro" id="IPR011332">
    <property type="entry name" value="Ribosomal_zn-bd"/>
</dbReference>